<evidence type="ECO:0000313" key="3">
    <source>
        <dbReference type="Proteomes" id="UP000316639"/>
    </source>
</evidence>
<dbReference type="OrthoDB" id="918766at2"/>
<organism evidence="2 3">
    <name type="scientific">Lentzea tibetensis</name>
    <dbReference type="NCBI Taxonomy" id="2591470"/>
    <lineage>
        <taxon>Bacteria</taxon>
        <taxon>Bacillati</taxon>
        <taxon>Actinomycetota</taxon>
        <taxon>Actinomycetes</taxon>
        <taxon>Pseudonocardiales</taxon>
        <taxon>Pseudonocardiaceae</taxon>
        <taxon>Lentzea</taxon>
    </lineage>
</organism>
<dbReference type="GO" id="GO:0046872">
    <property type="term" value="F:metal ion binding"/>
    <property type="evidence" value="ECO:0007669"/>
    <property type="project" value="InterPro"/>
</dbReference>
<keyword evidence="3" id="KW-1185">Reference proteome</keyword>
<name>A0A563F2Q4_9PSEU</name>
<dbReference type="Proteomes" id="UP000316639">
    <property type="component" value="Unassembled WGS sequence"/>
</dbReference>
<dbReference type="SUPFAM" id="SSF140959">
    <property type="entry name" value="Indolic compounds 2,3-dioxygenase-like"/>
    <property type="match status" value="1"/>
</dbReference>
<dbReference type="InterPro" id="IPR015029">
    <property type="entry name" value="PrnB"/>
</dbReference>
<dbReference type="AlphaFoldDB" id="A0A563F2Q4"/>
<protein>
    <submittedName>
        <fullName evidence="2">DUF1864 family protein</fullName>
    </submittedName>
</protein>
<dbReference type="GO" id="GO:0019441">
    <property type="term" value="P:L-tryptophan catabolic process to kynurenine"/>
    <property type="evidence" value="ECO:0007669"/>
    <property type="project" value="InterPro"/>
</dbReference>
<reference evidence="2 3" key="1">
    <citation type="submission" date="2019-07" db="EMBL/GenBank/DDBJ databases">
        <title>Lentzea xizangensis sp. nov., isolated from Qinghai-Tibetan Plateau Soils.</title>
        <authorList>
            <person name="Huang J."/>
        </authorList>
    </citation>
    <scope>NUCLEOTIDE SEQUENCE [LARGE SCALE GENOMIC DNA]</scope>
    <source>
        <strain evidence="2 3">FXJ1.1311</strain>
    </source>
</reference>
<sequence length="338" mass="37450">MLISVLRNALPSIEEVATASLPDLLAMMRDLGILLGSVKRHGVEPVAVAPELEEVLPLIARRSGMVIPRDTIYHYVLWNPVGPRERLYTGLPMERMLMSAVRVALPMLSTAVDVCTSLDDATPGELAFATSVNELATLVGTMRDSMDLVIANVGPEFFARTMRPYFQDIRVGDDTWLGPAAAHVPVALIDLRVWASDHADDCYLDFVDHSAWYALERWRPLYRDWQRGPSLVSRVVEALERHPRQDVPYVINASAEALCRTMRALTVFRGKHLSIAREAYAPDTGLYELGSGGGSVALLENVMNQARDMATLVRLNTSGTRRRRTGKPPRGGKPSCEF</sequence>
<dbReference type="GO" id="GO:0020037">
    <property type="term" value="F:heme binding"/>
    <property type="evidence" value="ECO:0007669"/>
    <property type="project" value="InterPro"/>
</dbReference>
<dbReference type="Gene3D" id="1.20.58.480">
    <property type="match status" value="1"/>
</dbReference>
<comment type="caution">
    <text evidence="2">The sequence shown here is derived from an EMBL/GenBank/DDBJ whole genome shotgun (WGS) entry which is preliminary data.</text>
</comment>
<dbReference type="EMBL" id="VOBR01000001">
    <property type="protein sequence ID" value="TWP54018.1"/>
    <property type="molecule type" value="Genomic_DNA"/>
</dbReference>
<evidence type="ECO:0000313" key="2">
    <source>
        <dbReference type="EMBL" id="TWP54018.1"/>
    </source>
</evidence>
<dbReference type="RefSeq" id="WP_146348801.1">
    <property type="nucleotide sequence ID" value="NZ_VOBR01000001.1"/>
</dbReference>
<feature type="region of interest" description="Disordered" evidence="1">
    <location>
        <begin position="318"/>
        <end position="338"/>
    </location>
</feature>
<evidence type="ECO:0000256" key="1">
    <source>
        <dbReference type="SAM" id="MobiDB-lite"/>
    </source>
</evidence>
<dbReference type="Pfam" id="PF08933">
    <property type="entry name" value="PrnB"/>
    <property type="match status" value="1"/>
</dbReference>
<proteinExistence type="predicted"/>
<accession>A0A563F2Q4</accession>
<dbReference type="InterPro" id="IPR037217">
    <property type="entry name" value="Trp/Indoleamine_2_3_dOase-like"/>
</dbReference>
<gene>
    <name evidence="2" type="ORF">FKR81_00135</name>
</gene>
<dbReference type="Gene3D" id="1.20.58.1320">
    <property type="match status" value="1"/>
</dbReference>